<proteinExistence type="predicted"/>
<accession>A0A0G1T0N3</accession>
<name>A0A0G1T0N3_9BACT</name>
<comment type="caution">
    <text evidence="1">The sequence shown here is derived from an EMBL/GenBank/DDBJ whole genome shotgun (WGS) entry which is preliminary data.</text>
</comment>
<protein>
    <submittedName>
        <fullName evidence="1">Uncharacterized protein</fullName>
    </submittedName>
</protein>
<reference evidence="1 2" key="1">
    <citation type="journal article" date="2015" name="Nature">
        <title>rRNA introns, odd ribosomes, and small enigmatic genomes across a large radiation of phyla.</title>
        <authorList>
            <person name="Brown C.T."/>
            <person name="Hug L.A."/>
            <person name="Thomas B.C."/>
            <person name="Sharon I."/>
            <person name="Castelle C.J."/>
            <person name="Singh A."/>
            <person name="Wilkins M.J."/>
            <person name="Williams K.H."/>
            <person name="Banfield J.F."/>
        </authorList>
    </citation>
    <scope>NUCLEOTIDE SEQUENCE [LARGE SCALE GENOMIC DNA]</scope>
</reference>
<gene>
    <name evidence="1" type="ORF">UY01_C0016G0014</name>
</gene>
<evidence type="ECO:0000313" key="1">
    <source>
        <dbReference type="EMBL" id="KKU75324.1"/>
    </source>
</evidence>
<sequence>MKYDFSDIFQVNPDGTVVSEFPIRISGYSTTMPPYTKFTPGMIFDGFDIAAMVGRRIKATIHDVDVFCIEKFL</sequence>
<dbReference type="Proteomes" id="UP000034879">
    <property type="component" value="Unassembled WGS sequence"/>
</dbReference>
<dbReference type="AlphaFoldDB" id="A0A0G1T0N3"/>
<dbReference type="EMBL" id="LCOJ01000016">
    <property type="protein sequence ID" value="KKU75324.1"/>
    <property type="molecule type" value="Genomic_DNA"/>
</dbReference>
<evidence type="ECO:0000313" key="2">
    <source>
        <dbReference type="Proteomes" id="UP000034879"/>
    </source>
</evidence>
<organism evidence="1 2">
    <name type="scientific">Candidatus Nomurabacteria bacterium GW2011_GWB1_47_6</name>
    <dbReference type="NCBI Taxonomy" id="1618749"/>
    <lineage>
        <taxon>Bacteria</taxon>
        <taxon>Candidatus Nomuraibacteriota</taxon>
    </lineage>
</organism>